<dbReference type="RefSeq" id="WP_085483816.1">
    <property type="nucleotide sequence ID" value="NZ_FXAT01000004.1"/>
</dbReference>
<dbReference type="AlphaFoldDB" id="A0A1X7KPC6"/>
<proteinExistence type="predicted"/>
<evidence type="ECO:0000313" key="2">
    <source>
        <dbReference type="Proteomes" id="UP000193228"/>
    </source>
</evidence>
<dbReference type="InterPro" id="IPR033767">
    <property type="entry name" value="Tail_Gp11"/>
</dbReference>
<keyword evidence="2" id="KW-1185">Reference proteome</keyword>
<dbReference type="Pfam" id="PF17212">
    <property type="entry name" value="Tube"/>
    <property type="match status" value="1"/>
</dbReference>
<reference evidence="2" key="1">
    <citation type="submission" date="2017-04" db="EMBL/GenBank/DDBJ databases">
        <authorList>
            <person name="Varghese N."/>
            <person name="Submissions S."/>
        </authorList>
    </citation>
    <scope>NUCLEOTIDE SEQUENCE [LARGE SCALE GENOMIC DNA]</scope>
    <source>
        <strain evidence="2">LMG 29540</strain>
    </source>
</reference>
<accession>A0A1X7KPC6</accession>
<dbReference type="STRING" id="1515439.SAMN06265784_104145"/>
<dbReference type="EMBL" id="FXAT01000004">
    <property type="protein sequence ID" value="SMG43232.1"/>
    <property type="molecule type" value="Genomic_DNA"/>
</dbReference>
<gene>
    <name evidence="1" type="ORF">SAMN06265784_104145</name>
</gene>
<dbReference type="Proteomes" id="UP000193228">
    <property type="component" value="Unassembled WGS sequence"/>
</dbReference>
<dbReference type="OrthoDB" id="6875093at2"/>
<name>A0A1X7KPC6_9BURK</name>
<evidence type="ECO:0000313" key="1">
    <source>
        <dbReference type="EMBL" id="SMG43232.1"/>
    </source>
</evidence>
<evidence type="ECO:0008006" key="3">
    <source>
        <dbReference type="Google" id="ProtNLM"/>
    </source>
</evidence>
<protein>
    <recommendedName>
        <fullName evidence="3">Tail tubular protein A</fullName>
    </recommendedName>
</protein>
<organism evidence="1 2">
    <name type="scientific">Paraburkholderia susongensis</name>
    <dbReference type="NCBI Taxonomy" id="1515439"/>
    <lineage>
        <taxon>Bacteria</taxon>
        <taxon>Pseudomonadati</taxon>
        <taxon>Pseudomonadota</taxon>
        <taxon>Betaproteobacteria</taxon>
        <taxon>Burkholderiales</taxon>
        <taxon>Burkholderiaceae</taxon>
        <taxon>Paraburkholderia</taxon>
    </lineage>
</organism>
<sequence>MATAFMTELEAVNMCLAAIGESPVNTLQNSGLADVASARAKLTEFSRTVQSTGWAFNTEHGFPLTRAADGTITAPLNVLKVSIDRRVSAAQVAQRGQRIYDKKNHTYVFTEDLKADVVFFLDWDELPQTARQYIAVCAARSFQATAFTSDTIDKLTENDELKALVALKDAEGDNGEYNMFYDSYSVAEAWIRPDTALLYNGSSA</sequence>